<dbReference type="EMBL" id="BLXU01000001">
    <property type="protein sequence ID" value="GFO51013.1"/>
    <property type="molecule type" value="Genomic_DNA"/>
</dbReference>
<feature type="domain" description="Eis-like acetyltransferase" evidence="1">
    <location>
        <begin position="168"/>
        <end position="273"/>
    </location>
</feature>
<organism evidence="2 3">
    <name type="scientific">Lactococcus garvieae</name>
    <dbReference type="NCBI Taxonomy" id="1363"/>
    <lineage>
        <taxon>Bacteria</taxon>
        <taxon>Bacillati</taxon>
        <taxon>Bacillota</taxon>
        <taxon>Bacilli</taxon>
        <taxon>Lactobacillales</taxon>
        <taxon>Streptococcaceae</taxon>
        <taxon>Lactococcus</taxon>
    </lineage>
</organism>
<gene>
    <name evidence="2" type="primary">ybhD</name>
    <name evidence="2" type="ORF">ikelab_02880</name>
</gene>
<dbReference type="InterPro" id="IPR041380">
    <property type="entry name" value="Acetyltransf_17"/>
</dbReference>
<dbReference type="PANTHER" id="PTHR37817:SF1">
    <property type="entry name" value="N-ACETYLTRANSFERASE EIS"/>
    <property type="match status" value="1"/>
</dbReference>
<comment type="caution">
    <text evidence="2">The sequence shown here is derived from an EMBL/GenBank/DDBJ whole genome shotgun (WGS) entry which is preliminary data.</text>
</comment>
<dbReference type="GO" id="GO:0030649">
    <property type="term" value="P:aminoglycoside antibiotic catabolic process"/>
    <property type="evidence" value="ECO:0007669"/>
    <property type="project" value="TreeGrafter"/>
</dbReference>
<dbReference type="InterPro" id="IPR016181">
    <property type="entry name" value="Acyl_CoA_acyltransferase"/>
</dbReference>
<dbReference type="Proteomes" id="UP000504756">
    <property type="component" value="Unassembled WGS sequence"/>
</dbReference>
<proteinExistence type="predicted"/>
<evidence type="ECO:0000313" key="3">
    <source>
        <dbReference type="Proteomes" id="UP000504756"/>
    </source>
</evidence>
<sequence length="335" mass="38930">MEKKEHELLDLATYAFNKPRSKEREEAFDKLLSFSKPYSYWEDNELSSMIIDTSFRVYWKDAKLKMSGIGYVASYPEFRGNGSIRKLMTDILEDNYEAGTALSYLAPFSYQFYGQFGYQYAFDQKAYTIPAPEFPKGKKTAGQVQRRAVSEELFEDMAEVHDQVYNQGSLVRPQHVWEYYFKHKSQPFFATYEENGRVLGYLIYEFAGTAFVIREYIPLTQEAQDALYRFVSSHAASFEVIKWTTPSNVFLEYDLAEPSRIQLQLQPYMQARIVNLSAFLKVNGQPEFSARIVDDILPQNNICVGPETDQPEEMTIGAFTARVLRENKAILREYF</sequence>
<dbReference type="InterPro" id="IPR051554">
    <property type="entry name" value="Acetyltransferase_Eis"/>
</dbReference>
<keyword evidence="2" id="KW-0808">Transferase</keyword>
<protein>
    <submittedName>
        <fullName evidence="2">Acetyltransferase</fullName>
    </submittedName>
</protein>
<dbReference type="GO" id="GO:0034069">
    <property type="term" value="F:aminoglycoside N-acetyltransferase activity"/>
    <property type="evidence" value="ECO:0007669"/>
    <property type="project" value="TreeGrafter"/>
</dbReference>
<dbReference type="SUPFAM" id="SSF55729">
    <property type="entry name" value="Acyl-CoA N-acyltransferases (Nat)"/>
    <property type="match status" value="1"/>
</dbReference>
<dbReference type="AlphaFoldDB" id="A0A6L2ZSC9"/>
<dbReference type="Gene3D" id="3.40.630.30">
    <property type="match status" value="2"/>
</dbReference>
<dbReference type="Pfam" id="PF17668">
    <property type="entry name" value="Acetyltransf_17"/>
    <property type="match status" value="1"/>
</dbReference>
<dbReference type="PANTHER" id="PTHR37817">
    <property type="entry name" value="N-ACETYLTRANSFERASE EIS"/>
    <property type="match status" value="1"/>
</dbReference>
<dbReference type="Pfam" id="PF13527">
    <property type="entry name" value="Acetyltransf_9"/>
    <property type="match status" value="1"/>
</dbReference>
<evidence type="ECO:0000313" key="2">
    <source>
        <dbReference type="EMBL" id="GFO51013.1"/>
    </source>
</evidence>
<evidence type="ECO:0000259" key="1">
    <source>
        <dbReference type="Pfam" id="PF17668"/>
    </source>
</evidence>
<reference evidence="2 3" key="1">
    <citation type="submission" date="2020-06" db="EMBL/GenBank/DDBJ databases">
        <title>Draft genome sequence of Lactic acid bacteria from Okinawan-style tofu.</title>
        <authorList>
            <person name="Takara I."/>
            <person name="Ikematsu S."/>
        </authorList>
    </citation>
    <scope>NUCLEOTIDE SEQUENCE [LARGE SCALE GENOMIC DNA]</scope>
    <source>
        <strain evidence="3">lg38</strain>
    </source>
</reference>
<dbReference type="RefSeq" id="WP_176489956.1">
    <property type="nucleotide sequence ID" value="NZ_BLXU01000001.1"/>
</dbReference>
<accession>A0A6L2ZSC9</accession>
<name>A0A6L2ZSC9_9LACT</name>